<comment type="caution">
    <text evidence="10">The sequence shown here is derived from an EMBL/GenBank/DDBJ whole genome shotgun (WGS) entry which is preliminary data.</text>
</comment>
<feature type="transmembrane region" description="Helical" evidence="8">
    <location>
        <begin position="100"/>
        <end position="117"/>
    </location>
</feature>
<dbReference type="GO" id="GO:0009242">
    <property type="term" value="P:colanic acid biosynthetic process"/>
    <property type="evidence" value="ECO:0007669"/>
    <property type="project" value="TreeGrafter"/>
</dbReference>
<dbReference type="RefSeq" id="WP_083240370.1">
    <property type="nucleotide sequence ID" value="NZ_LPWG01000005.1"/>
</dbReference>
<dbReference type="GO" id="GO:0000271">
    <property type="term" value="P:polysaccharide biosynthetic process"/>
    <property type="evidence" value="ECO:0007669"/>
    <property type="project" value="UniProtKB-KW"/>
</dbReference>
<dbReference type="InterPro" id="IPR017473">
    <property type="entry name" value="Undecaprenyl-P_gluc_Ptfrase"/>
</dbReference>
<dbReference type="Proteomes" id="UP000094501">
    <property type="component" value="Unassembled WGS sequence"/>
</dbReference>
<keyword evidence="6 8" id="KW-0472">Membrane</keyword>
<dbReference type="PANTHER" id="PTHR30576">
    <property type="entry name" value="COLANIC BIOSYNTHESIS UDP-GLUCOSE LIPID CARRIER TRANSFERASE"/>
    <property type="match status" value="1"/>
</dbReference>
<dbReference type="AlphaFoldDB" id="A0A1E3W448"/>
<dbReference type="STRING" id="1774968.AUC68_14700"/>
<evidence type="ECO:0000256" key="3">
    <source>
        <dbReference type="ARBA" id="ARBA00022679"/>
    </source>
</evidence>
<dbReference type="NCBIfam" id="TIGR03023">
    <property type="entry name" value="WcaJ_sugtrans"/>
    <property type="match status" value="1"/>
</dbReference>
<feature type="transmembrane region" description="Helical" evidence="8">
    <location>
        <begin position="21"/>
        <end position="48"/>
    </location>
</feature>
<feature type="transmembrane region" description="Helical" evidence="8">
    <location>
        <begin position="129"/>
        <end position="146"/>
    </location>
</feature>
<comment type="subcellular location">
    <subcellularLocation>
        <location evidence="1">Membrane</location>
        <topology evidence="1">Multi-pass membrane protein</topology>
    </subcellularLocation>
</comment>
<evidence type="ECO:0000256" key="4">
    <source>
        <dbReference type="ARBA" id="ARBA00022692"/>
    </source>
</evidence>
<evidence type="ECO:0000256" key="6">
    <source>
        <dbReference type="ARBA" id="ARBA00023136"/>
    </source>
</evidence>
<keyword evidence="3" id="KW-0808">Transferase</keyword>
<dbReference type="PANTHER" id="PTHR30576:SF21">
    <property type="entry name" value="UDP-GLUCOSE:UNDECAPRENYL-PHOSPHATE GLUCOSE-1-PHOSPHATE TRANSFERASE"/>
    <property type="match status" value="1"/>
</dbReference>
<name>A0A1E3W448_9HYPH</name>
<comment type="similarity">
    <text evidence="2">Belongs to the bacterial sugar transferase family.</text>
</comment>
<evidence type="ECO:0000256" key="7">
    <source>
        <dbReference type="ARBA" id="ARBA00023169"/>
    </source>
</evidence>
<dbReference type="Pfam" id="PF13727">
    <property type="entry name" value="CoA_binding_3"/>
    <property type="match status" value="1"/>
</dbReference>
<protein>
    <recommendedName>
        <fullName evidence="9">Bacterial sugar transferase domain-containing protein</fullName>
    </recommendedName>
</protein>
<evidence type="ECO:0000313" key="11">
    <source>
        <dbReference type="Proteomes" id="UP000094501"/>
    </source>
</evidence>
<keyword evidence="4 8" id="KW-0812">Transmembrane</keyword>
<evidence type="ECO:0000256" key="5">
    <source>
        <dbReference type="ARBA" id="ARBA00022989"/>
    </source>
</evidence>
<keyword evidence="5 8" id="KW-1133">Transmembrane helix</keyword>
<dbReference type="GO" id="GO:0089702">
    <property type="term" value="F:undecaprenyl-phosphate glucose phosphotransferase activity"/>
    <property type="evidence" value="ECO:0007669"/>
    <property type="project" value="TreeGrafter"/>
</dbReference>
<feature type="transmembrane region" description="Helical" evidence="8">
    <location>
        <begin position="298"/>
        <end position="322"/>
    </location>
</feature>
<reference evidence="10 11" key="1">
    <citation type="journal article" date="2016" name="Environ. Microbiol.">
        <title>New Methyloceanibacter diversity from North Sea sediments includes methanotroph containing solely the soluble methane monooxygenase.</title>
        <authorList>
            <person name="Vekeman B."/>
            <person name="Kerckhof F.M."/>
            <person name="Cremers G."/>
            <person name="de Vos P."/>
            <person name="Vandamme P."/>
            <person name="Boon N."/>
            <person name="Op den Camp H.J."/>
            <person name="Heylen K."/>
        </authorList>
    </citation>
    <scope>NUCLEOTIDE SEQUENCE [LARGE SCALE GENOMIC DNA]</scope>
    <source>
        <strain evidence="10 11">R-67174</strain>
    </source>
</reference>
<gene>
    <name evidence="10" type="ORF">AUC68_14700</name>
</gene>
<evidence type="ECO:0000256" key="2">
    <source>
        <dbReference type="ARBA" id="ARBA00006464"/>
    </source>
</evidence>
<evidence type="ECO:0000313" key="10">
    <source>
        <dbReference type="EMBL" id="ODS00510.1"/>
    </source>
</evidence>
<evidence type="ECO:0000256" key="8">
    <source>
        <dbReference type="SAM" id="Phobius"/>
    </source>
</evidence>
<dbReference type="InterPro" id="IPR003362">
    <property type="entry name" value="Bact_transf"/>
</dbReference>
<dbReference type="NCBIfam" id="TIGR03025">
    <property type="entry name" value="EPS_sugtrans"/>
    <property type="match status" value="1"/>
</dbReference>
<dbReference type="GO" id="GO:0016020">
    <property type="term" value="C:membrane"/>
    <property type="evidence" value="ECO:0007669"/>
    <property type="project" value="UniProtKB-SubCell"/>
</dbReference>
<proteinExistence type="inferred from homology"/>
<evidence type="ECO:0000259" key="9">
    <source>
        <dbReference type="Pfam" id="PF02397"/>
    </source>
</evidence>
<dbReference type="EMBL" id="LPWG01000005">
    <property type="protein sequence ID" value="ODS00510.1"/>
    <property type="molecule type" value="Genomic_DNA"/>
</dbReference>
<sequence length="486" mass="54943">MSDTLVSRWKPEKRAQNWKSFATELAALAAVATETAAIAAASVVSGLLYHLVAYGERGDVIGYFQVGTLAASIILISNLFRGEYRLSHFLSFKTHPRRLFQLWNATFACLLVLGFLIKASEDYSRGWLLLYYVTGFGTLLLVRYALVRLVRRAASAGIIATKRIFLIGTPQEVERFTAHFDTSALGIEIVGSSYLSDATLRETAPVRQEELSRDLATVSPHVRHLEPDAIFVLIPWSERDLIDRCVQVLVGLPCEVHIGPDHALQHYSNADLARHGPLASLQLVRAPLSRFDLLQKRVFDFFAAVFALAVAAPFMVVIAILIKLDSPGPVFFRQQRYGFNRKPFPILKFRTMTTLDDGPIVNQATRHDPRITRVGRWLRRLNLDELPQLLNVIRGEMSLVGPRPHAIAHDHEFEKVVDSYACRHNVKPGITGWAQVHGYRGETDTPDKVERRLEYDLFYIENWSLARDVLILFWTVFSATAYRNAF</sequence>
<keyword evidence="7" id="KW-0270">Exopolysaccharide synthesis</keyword>
<feature type="transmembrane region" description="Helical" evidence="8">
    <location>
        <begin position="60"/>
        <end position="80"/>
    </location>
</feature>
<accession>A0A1E3W448</accession>
<dbReference type="OrthoDB" id="9808602at2"/>
<evidence type="ECO:0000256" key="1">
    <source>
        <dbReference type="ARBA" id="ARBA00004141"/>
    </source>
</evidence>
<feature type="domain" description="Bacterial sugar transferase" evidence="9">
    <location>
        <begin position="296"/>
        <end position="478"/>
    </location>
</feature>
<keyword evidence="11" id="KW-1185">Reference proteome</keyword>
<organism evidence="10 11">
    <name type="scientific">Methyloceanibacter methanicus</name>
    <dbReference type="NCBI Taxonomy" id="1774968"/>
    <lineage>
        <taxon>Bacteria</taxon>
        <taxon>Pseudomonadati</taxon>
        <taxon>Pseudomonadota</taxon>
        <taxon>Alphaproteobacteria</taxon>
        <taxon>Hyphomicrobiales</taxon>
        <taxon>Hyphomicrobiaceae</taxon>
        <taxon>Methyloceanibacter</taxon>
    </lineage>
</organism>
<dbReference type="Pfam" id="PF02397">
    <property type="entry name" value="Bac_transf"/>
    <property type="match status" value="1"/>
</dbReference>
<dbReference type="InterPro" id="IPR017475">
    <property type="entry name" value="EPS_sugar_tfrase"/>
</dbReference>